<evidence type="ECO:0000256" key="6">
    <source>
        <dbReference type="ARBA" id="ARBA00023136"/>
    </source>
</evidence>
<dbReference type="GO" id="GO:0030182">
    <property type="term" value="P:neuron differentiation"/>
    <property type="evidence" value="ECO:0007669"/>
    <property type="project" value="UniProtKB-ARBA"/>
</dbReference>
<comment type="subcellular location">
    <subcellularLocation>
        <location evidence="1">Endomembrane system</location>
    </subcellularLocation>
</comment>
<evidence type="ECO:0000256" key="4">
    <source>
        <dbReference type="ARBA" id="ARBA00022777"/>
    </source>
</evidence>
<dbReference type="CDD" id="cd00192">
    <property type="entry name" value="PTKc"/>
    <property type="match status" value="1"/>
</dbReference>
<dbReference type="PIRSF" id="PIRSF000654">
    <property type="entry name" value="Integrin-linked_kinase"/>
    <property type="match status" value="1"/>
</dbReference>
<reference evidence="9" key="1">
    <citation type="submission" date="2017-08" db="EMBL/GenBank/DDBJ databases">
        <title>Assembly of the North American Bullfrog Genome.</title>
        <authorList>
            <person name="Warren R.L."/>
            <person name="Vandervalk B.P."/>
            <person name="Kucuk E."/>
            <person name="Birol I."/>
            <person name="Helbing C."/>
            <person name="Pandoh P."/>
            <person name="Behsaz B."/>
            <person name="Mohamadi H."/>
            <person name="Chu J."/>
            <person name="Jackman S."/>
            <person name="Hammond S.A."/>
            <person name="Veldhoen N."/>
            <person name="Kirk H."/>
            <person name="Zhao Y."/>
            <person name="Coope R."/>
            <person name="Pleasance S."/>
            <person name="Moore R."/>
            <person name="Holt R."/>
        </authorList>
    </citation>
    <scope>NUCLEOTIDE SEQUENCE</scope>
    <source>
        <strain evidence="9">Bruno</strain>
        <tissue evidence="9">Liver</tissue>
    </source>
</reference>
<dbReference type="GO" id="GO:0007169">
    <property type="term" value="P:cell surface receptor protein tyrosine kinase signaling pathway"/>
    <property type="evidence" value="ECO:0007669"/>
    <property type="project" value="TreeGrafter"/>
</dbReference>
<organism evidence="9">
    <name type="scientific">Aquarana catesbeiana</name>
    <name type="common">American bullfrog</name>
    <name type="synonym">Rana catesbeiana</name>
    <dbReference type="NCBI Taxonomy" id="8400"/>
    <lineage>
        <taxon>Eukaryota</taxon>
        <taxon>Metazoa</taxon>
        <taxon>Chordata</taxon>
        <taxon>Craniata</taxon>
        <taxon>Vertebrata</taxon>
        <taxon>Euteleostomi</taxon>
        <taxon>Amphibia</taxon>
        <taxon>Batrachia</taxon>
        <taxon>Anura</taxon>
        <taxon>Neobatrachia</taxon>
        <taxon>Ranoidea</taxon>
        <taxon>Ranidae</taxon>
        <taxon>Aquarana</taxon>
    </lineage>
</organism>
<evidence type="ECO:0000256" key="5">
    <source>
        <dbReference type="ARBA" id="ARBA00022840"/>
    </source>
</evidence>
<dbReference type="PROSITE" id="PS50011">
    <property type="entry name" value="PROTEIN_KINASE_DOM"/>
    <property type="match status" value="1"/>
</dbReference>
<dbReference type="Gene3D" id="1.10.510.10">
    <property type="entry name" value="Transferase(Phosphotransferase) domain 1"/>
    <property type="match status" value="1"/>
</dbReference>
<sequence>MQDTWERPSSDFTLEEKVYWIKFPEMSLWKGKWTEGKRKVLIQTFSKEFFERKNVTNGIEILKKLNHKNIIELYALCTTNDPVYIVTEFMEKGDLLSFLREEEGSLLTDQELLRIADQVADGMAYLEVKRVLHLDLTCSSILVDDNLVCKISQFGFAIQKQGRPVTLEGVIAPVRWMPPEALERGIFSSKTDVWSFGIVLYEIFTLGQTPYTTLKSLEGVRTKLTSGYRLPQPPLCTSDIYSLMLRCWHQNLNSRPSFQEIVESNIFK</sequence>
<dbReference type="PANTHER" id="PTHR24416">
    <property type="entry name" value="TYROSINE-PROTEIN KINASE RECEPTOR"/>
    <property type="match status" value="1"/>
</dbReference>
<keyword evidence="7" id="KW-0829">Tyrosine-protein kinase</keyword>
<keyword evidence="2" id="KW-0808">Transferase</keyword>
<protein>
    <recommendedName>
        <fullName evidence="8">Protein kinase domain-containing protein</fullName>
    </recommendedName>
</protein>
<gene>
    <name evidence="9" type="ORF">AB205_0175090</name>
</gene>
<dbReference type="OrthoDB" id="28230at2759"/>
<dbReference type="GO" id="GO:0043235">
    <property type="term" value="C:receptor complex"/>
    <property type="evidence" value="ECO:0007669"/>
    <property type="project" value="TreeGrafter"/>
</dbReference>
<dbReference type="InterPro" id="IPR050122">
    <property type="entry name" value="RTK"/>
</dbReference>
<feature type="domain" description="Protein kinase" evidence="8">
    <location>
        <begin position="1"/>
        <end position="267"/>
    </location>
</feature>
<dbReference type="InterPro" id="IPR011009">
    <property type="entry name" value="Kinase-like_dom_sf"/>
</dbReference>
<evidence type="ECO:0000259" key="8">
    <source>
        <dbReference type="PROSITE" id="PS50011"/>
    </source>
</evidence>
<dbReference type="AlphaFoldDB" id="A0A2G9RDD4"/>
<keyword evidence="5" id="KW-0067">ATP-binding</keyword>
<keyword evidence="4" id="KW-0418">Kinase</keyword>
<keyword evidence="3" id="KW-0547">Nucleotide-binding</keyword>
<evidence type="ECO:0000313" key="9">
    <source>
        <dbReference type="EMBL" id="PIO25906.1"/>
    </source>
</evidence>
<dbReference type="Pfam" id="PF07714">
    <property type="entry name" value="PK_Tyr_Ser-Thr"/>
    <property type="match status" value="1"/>
</dbReference>
<dbReference type="FunFam" id="1.10.510.10:FF:001512">
    <property type="entry name" value="Receptor tyrosine-protein kinase erbB-2"/>
    <property type="match status" value="1"/>
</dbReference>
<dbReference type="GO" id="GO:0012505">
    <property type="term" value="C:endomembrane system"/>
    <property type="evidence" value="ECO:0007669"/>
    <property type="project" value="UniProtKB-SubCell"/>
</dbReference>
<dbReference type="GO" id="GO:0005886">
    <property type="term" value="C:plasma membrane"/>
    <property type="evidence" value="ECO:0007669"/>
    <property type="project" value="TreeGrafter"/>
</dbReference>
<dbReference type="SUPFAM" id="SSF56112">
    <property type="entry name" value="Protein kinase-like (PK-like)"/>
    <property type="match status" value="1"/>
</dbReference>
<accession>A0A2G9RDD4</accession>
<evidence type="ECO:0000256" key="7">
    <source>
        <dbReference type="ARBA" id="ARBA00023137"/>
    </source>
</evidence>
<dbReference type="PANTHER" id="PTHR24416:SF621">
    <property type="entry name" value="TYROSINE KINASE RECEPTOR CAD96CA"/>
    <property type="match status" value="1"/>
</dbReference>
<keyword evidence="6" id="KW-0472">Membrane</keyword>
<evidence type="ECO:0000256" key="2">
    <source>
        <dbReference type="ARBA" id="ARBA00022679"/>
    </source>
</evidence>
<evidence type="ECO:0000256" key="1">
    <source>
        <dbReference type="ARBA" id="ARBA00004308"/>
    </source>
</evidence>
<dbReference type="GO" id="GO:0050793">
    <property type="term" value="P:regulation of developmental process"/>
    <property type="evidence" value="ECO:0007669"/>
    <property type="project" value="UniProtKB-ARBA"/>
</dbReference>
<dbReference type="GO" id="GO:0048468">
    <property type="term" value="P:cell development"/>
    <property type="evidence" value="ECO:0007669"/>
    <property type="project" value="UniProtKB-ARBA"/>
</dbReference>
<dbReference type="GO" id="GO:0005524">
    <property type="term" value="F:ATP binding"/>
    <property type="evidence" value="ECO:0007669"/>
    <property type="project" value="UniProtKB-KW"/>
</dbReference>
<dbReference type="GO" id="GO:0004714">
    <property type="term" value="F:transmembrane receptor protein tyrosine kinase activity"/>
    <property type="evidence" value="ECO:0007669"/>
    <property type="project" value="TreeGrafter"/>
</dbReference>
<dbReference type="InterPro" id="IPR000719">
    <property type="entry name" value="Prot_kinase_dom"/>
</dbReference>
<name>A0A2G9RDD4_AQUCT</name>
<evidence type="ECO:0000256" key="3">
    <source>
        <dbReference type="ARBA" id="ARBA00022741"/>
    </source>
</evidence>
<dbReference type="PRINTS" id="PR00109">
    <property type="entry name" value="TYRKINASE"/>
</dbReference>
<dbReference type="InterPro" id="IPR001245">
    <property type="entry name" value="Ser-Thr/Tyr_kinase_cat_dom"/>
</dbReference>
<proteinExistence type="predicted"/>
<dbReference type="EMBL" id="KV946849">
    <property type="protein sequence ID" value="PIO25906.1"/>
    <property type="molecule type" value="Genomic_DNA"/>
</dbReference>